<dbReference type="EMBL" id="KB031153">
    <property type="protein sequence ID" value="ELK01243.1"/>
    <property type="molecule type" value="Genomic_DNA"/>
</dbReference>
<protein>
    <submittedName>
        <fullName evidence="2">Uncharacterized protein</fullName>
    </submittedName>
</protein>
<evidence type="ECO:0000313" key="3">
    <source>
        <dbReference type="Proteomes" id="UP000010552"/>
    </source>
</evidence>
<sequence>MQRCDIWNCCSHFSYTGHRSEVWPLQLEAEVRKPQNTGPSAIVGPRSSQAPRQSWSWADEAQNSIRTQELTGTKAELERVGQMKPRIPSGLVKSSTRH</sequence>
<gene>
    <name evidence="2" type="ORF">PAL_GLEAN10020925</name>
</gene>
<name>L5JSQ9_PTEAL</name>
<keyword evidence="3" id="KW-1185">Reference proteome</keyword>
<organism evidence="2 3">
    <name type="scientific">Pteropus alecto</name>
    <name type="common">Black flying fox</name>
    <dbReference type="NCBI Taxonomy" id="9402"/>
    <lineage>
        <taxon>Eukaryota</taxon>
        <taxon>Metazoa</taxon>
        <taxon>Chordata</taxon>
        <taxon>Craniata</taxon>
        <taxon>Vertebrata</taxon>
        <taxon>Euteleostomi</taxon>
        <taxon>Mammalia</taxon>
        <taxon>Eutheria</taxon>
        <taxon>Laurasiatheria</taxon>
        <taxon>Chiroptera</taxon>
        <taxon>Yinpterochiroptera</taxon>
        <taxon>Pteropodoidea</taxon>
        <taxon>Pteropodidae</taxon>
        <taxon>Pteropodinae</taxon>
        <taxon>Pteropus</taxon>
    </lineage>
</organism>
<feature type="region of interest" description="Disordered" evidence="1">
    <location>
        <begin position="34"/>
        <end position="98"/>
    </location>
</feature>
<evidence type="ECO:0000313" key="2">
    <source>
        <dbReference type="EMBL" id="ELK01243.1"/>
    </source>
</evidence>
<proteinExistence type="predicted"/>
<dbReference type="Proteomes" id="UP000010552">
    <property type="component" value="Unassembled WGS sequence"/>
</dbReference>
<dbReference type="InParanoid" id="L5JSQ9"/>
<evidence type="ECO:0000256" key="1">
    <source>
        <dbReference type="SAM" id="MobiDB-lite"/>
    </source>
</evidence>
<accession>L5JSQ9</accession>
<feature type="compositionally biased region" description="Polar residues" evidence="1">
    <location>
        <begin position="46"/>
        <end position="71"/>
    </location>
</feature>
<dbReference type="AlphaFoldDB" id="L5JSQ9"/>
<reference evidence="3" key="1">
    <citation type="journal article" date="2013" name="Science">
        <title>Comparative analysis of bat genomes provides insight into the evolution of flight and immunity.</title>
        <authorList>
            <person name="Zhang G."/>
            <person name="Cowled C."/>
            <person name="Shi Z."/>
            <person name="Huang Z."/>
            <person name="Bishop-Lilly K.A."/>
            <person name="Fang X."/>
            <person name="Wynne J.W."/>
            <person name="Xiong Z."/>
            <person name="Baker M.L."/>
            <person name="Zhao W."/>
            <person name="Tachedjian M."/>
            <person name="Zhu Y."/>
            <person name="Zhou P."/>
            <person name="Jiang X."/>
            <person name="Ng J."/>
            <person name="Yang L."/>
            <person name="Wu L."/>
            <person name="Xiao J."/>
            <person name="Feng Y."/>
            <person name="Chen Y."/>
            <person name="Sun X."/>
            <person name="Zhang Y."/>
            <person name="Marsh G.A."/>
            <person name="Crameri G."/>
            <person name="Broder C.C."/>
            <person name="Frey K.G."/>
            <person name="Wang L.F."/>
            <person name="Wang J."/>
        </authorList>
    </citation>
    <scope>NUCLEOTIDE SEQUENCE [LARGE SCALE GENOMIC DNA]</scope>
</reference>